<evidence type="ECO:0000313" key="1">
    <source>
        <dbReference type="EMBL" id="JAE28863.1"/>
    </source>
</evidence>
<protein>
    <submittedName>
        <fullName evidence="1">Uncharacterized protein</fullName>
    </submittedName>
</protein>
<organism evidence="1">
    <name type="scientific">Arundo donax</name>
    <name type="common">Giant reed</name>
    <name type="synonym">Donax arundinaceus</name>
    <dbReference type="NCBI Taxonomy" id="35708"/>
    <lineage>
        <taxon>Eukaryota</taxon>
        <taxon>Viridiplantae</taxon>
        <taxon>Streptophyta</taxon>
        <taxon>Embryophyta</taxon>
        <taxon>Tracheophyta</taxon>
        <taxon>Spermatophyta</taxon>
        <taxon>Magnoliopsida</taxon>
        <taxon>Liliopsida</taxon>
        <taxon>Poales</taxon>
        <taxon>Poaceae</taxon>
        <taxon>PACMAD clade</taxon>
        <taxon>Arundinoideae</taxon>
        <taxon>Arundineae</taxon>
        <taxon>Arundo</taxon>
    </lineage>
</organism>
<dbReference type="EMBL" id="GBRH01169033">
    <property type="protein sequence ID" value="JAE28863.1"/>
    <property type="molecule type" value="Transcribed_RNA"/>
</dbReference>
<proteinExistence type="predicted"/>
<sequence>MQLDSTISVGHRTASAYAKEPISVAPSSGRCTDLGAARPTLPPIHTTTDMLRHTVCIRDGRLSLFRLWPVLTKRTKANASQAK</sequence>
<name>A0A0A9H7H5_ARUDO</name>
<reference evidence="1" key="2">
    <citation type="journal article" date="2015" name="Data Brief">
        <title>Shoot transcriptome of the giant reed, Arundo donax.</title>
        <authorList>
            <person name="Barrero R.A."/>
            <person name="Guerrero F.D."/>
            <person name="Moolhuijzen P."/>
            <person name="Goolsby J.A."/>
            <person name="Tidwell J."/>
            <person name="Bellgard S.E."/>
            <person name="Bellgard M.I."/>
        </authorList>
    </citation>
    <scope>NUCLEOTIDE SEQUENCE</scope>
    <source>
        <tissue evidence="1">Shoot tissue taken approximately 20 cm above the soil surface</tissue>
    </source>
</reference>
<dbReference type="AlphaFoldDB" id="A0A0A9H7H5"/>
<reference evidence="1" key="1">
    <citation type="submission" date="2014-09" db="EMBL/GenBank/DDBJ databases">
        <authorList>
            <person name="Magalhaes I.L.F."/>
            <person name="Oliveira U."/>
            <person name="Santos F.R."/>
            <person name="Vidigal T.H.D.A."/>
            <person name="Brescovit A.D."/>
            <person name="Santos A.J."/>
        </authorList>
    </citation>
    <scope>NUCLEOTIDE SEQUENCE</scope>
    <source>
        <tissue evidence="1">Shoot tissue taken approximately 20 cm above the soil surface</tissue>
    </source>
</reference>
<accession>A0A0A9H7H5</accession>